<reference evidence="3 4" key="1">
    <citation type="submission" date="2021-08" db="EMBL/GenBank/DDBJ databases">
        <title>Streptomyces sp. PTM05 isolated from lichen.</title>
        <authorList>
            <person name="Somphong A."/>
            <person name="Phongsopitanun W."/>
            <person name="Tanasupawat S."/>
        </authorList>
    </citation>
    <scope>NUCLEOTIDE SEQUENCE [LARGE SCALE GENOMIC DNA]</scope>
    <source>
        <strain evidence="3 4">Ptm05</strain>
    </source>
</reference>
<organism evidence="3 4">
    <name type="scientific">Streptantibioticus parmotrematis</name>
    <dbReference type="NCBI Taxonomy" id="2873249"/>
    <lineage>
        <taxon>Bacteria</taxon>
        <taxon>Bacillati</taxon>
        <taxon>Actinomycetota</taxon>
        <taxon>Actinomycetes</taxon>
        <taxon>Kitasatosporales</taxon>
        <taxon>Streptomycetaceae</taxon>
        <taxon>Streptantibioticus</taxon>
    </lineage>
</organism>
<gene>
    <name evidence="3" type="ORF">K7472_30505</name>
</gene>
<dbReference type="EMBL" id="JAINVZ010000036">
    <property type="protein sequence ID" value="MBY8889144.1"/>
    <property type="molecule type" value="Genomic_DNA"/>
</dbReference>
<protein>
    <submittedName>
        <fullName evidence="3">Helix-turn-helix transcriptional regulator</fullName>
    </submittedName>
</protein>
<dbReference type="Pfam" id="PF13560">
    <property type="entry name" value="HTH_31"/>
    <property type="match status" value="1"/>
</dbReference>
<dbReference type="PROSITE" id="PS50943">
    <property type="entry name" value="HTH_CROC1"/>
    <property type="match status" value="1"/>
</dbReference>
<name>A0ABS7R2L2_9ACTN</name>
<keyword evidence="4" id="KW-1185">Reference proteome</keyword>
<dbReference type="CDD" id="cd00093">
    <property type="entry name" value="HTH_XRE"/>
    <property type="match status" value="1"/>
</dbReference>
<sequence>MTTTAKSPAPVGGPVTAQGRRCARCGCVLSAYNTDETCGACTRAALPPADETPRVPARVWSDPEIREALAAWNFGQVSRLVRQRGSIRQEDVAQLTGLSQGFLSMLESGARRLTSIDRIVDFLDGLAVPADLVRVPRRRPVPRTAPAAAVPRSASLAPPPRGTVSLPAQRTSSVTELDSRRSDAESPWTAGHAVAALADAAAALTSGVACAAVPRLPELTGYAHRWATAGPCDAARRDGAGAEVAPGLSERLRATTDVLRGMDDEHGGGSLAPAATAHLGVVVGLLRGGSYDADTGRELAATAADAARLAAWFQVESGRPVAASMRLLLAALRVAHVADDARVGAGVLLGLAVGACRTGQPVATVDLARAAREGTREYDAPALHAALLTWEARGHARLGRRREALRAMGLAAELCVRGRGTEEPQWLLPLSEGDIQAQAGSCHLDLGDHREAATLLDLAAERLGSGRSRARGLALARSAQARLRLGDPQGAYETAGQALQIAARIRSASLEEQVRPLTEALPGLAQRRPPGLADA</sequence>
<proteinExistence type="predicted"/>
<evidence type="ECO:0000313" key="3">
    <source>
        <dbReference type="EMBL" id="MBY8889144.1"/>
    </source>
</evidence>
<comment type="caution">
    <text evidence="3">The sequence shown here is derived from an EMBL/GenBank/DDBJ whole genome shotgun (WGS) entry which is preliminary data.</text>
</comment>
<feature type="domain" description="HTH cro/C1-type" evidence="2">
    <location>
        <begin position="89"/>
        <end position="133"/>
    </location>
</feature>
<dbReference type="SUPFAM" id="SSF48452">
    <property type="entry name" value="TPR-like"/>
    <property type="match status" value="1"/>
</dbReference>
<dbReference type="Gene3D" id="1.25.40.10">
    <property type="entry name" value="Tetratricopeptide repeat domain"/>
    <property type="match status" value="1"/>
</dbReference>
<dbReference type="Proteomes" id="UP001198565">
    <property type="component" value="Unassembled WGS sequence"/>
</dbReference>
<dbReference type="InterPro" id="IPR011990">
    <property type="entry name" value="TPR-like_helical_dom_sf"/>
</dbReference>
<feature type="compositionally biased region" description="Low complexity" evidence="1">
    <location>
        <begin position="142"/>
        <end position="156"/>
    </location>
</feature>
<dbReference type="SMART" id="SM00530">
    <property type="entry name" value="HTH_XRE"/>
    <property type="match status" value="1"/>
</dbReference>
<accession>A0ABS7R2L2</accession>
<dbReference type="Gene3D" id="1.10.260.40">
    <property type="entry name" value="lambda repressor-like DNA-binding domains"/>
    <property type="match status" value="1"/>
</dbReference>
<dbReference type="InterPro" id="IPR001387">
    <property type="entry name" value="Cro/C1-type_HTH"/>
</dbReference>
<feature type="region of interest" description="Disordered" evidence="1">
    <location>
        <begin position="142"/>
        <end position="185"/>
    </location>
</feature>
<evidence type="ECO:0000259" key="2">
    <source>
        <dbReference type="PROSITE" id="PS50943"/>
    </source>
</evidence>
<evidence type="ECO:0000313" key="4">
    <source>
        <dbReference type="Proteomes" id="UP001198565"/>
    </source>
</evidence>
<evidence type="ECO:0000256" key="1">
    <source>
        <dbReference type="SAM" id="MobiDB-lite"/>
    </source>
</evidence>
<dbReference type="SUPFAM" id="SSF47413">
    <property type="entry name" value="lambda repressor-like DNA-binding domains"/>
    <property type="match status" value="1"/>
</dbReference>
<dbReference type="InterPro" id="IPR010982">
    <property type="entry name" value="Lambda_DNA-bd_dom_sf"/>
</dbReference>
<feature type="compositionally biased region" description="Polar residues" evidence="1">
    <location>
        <begin position="166"/>
        <end position="176"/>
    </location>
</feature>
<dbReference type="RefSeq" id="WP_222982220.1">
    <property type="nucleotide sequence ID" value="NZ_JAINVZ010000036.1"/>
</dbReference>